<evidence type="ECO:0000313" key="2">
    <source>
        <dbReference type="EMBL" id="EIE20940.1"/>
    </source>
</evidence>
<proteinExistence type="predicted"/>
<dbReference type="Gene3D" id="3.40.50.300">
    <property type="entry name" value="P-loop containing nucleotide triphosphate hydrolases"/>
    <property type="match status" value="1"/>
</dbReference>
<accession>I0YRC1</accession>
<dbReference type="PANTHER" id="PTHR33477:SF2">
    <property type="entry name" value="2-PHOSPHOGLYCERATE KINASE"/>
    <property type="match status" value="1"/>
</dbReference>
<feature type="region of interest" description="Disordered" evidence="1">
    <location>
        <begin position="245"/>
        <end position="281"/>
    </location>
</feature>
<dbReference type="AlphaFoldDB" id="I0YRC1"/>
<dbReference type="eggNOG" id="ENOG502QUCI">
    <property type="taxonomic scope" value="Eukaryota"/>
</dbReference>
<keyword evidence="3" id="KW-1185">Reference proteome</keyword>
<dbReference type="PANTHER" id="PTHR33477">
    <property type="entry name" value="P-LOOP NTPASE DOMAIN-CONTAINING PROTEIN LPA1 HOMOLOG 1"/>
    <property type="match status" value="1"/>
</dbReference>
<evidence type="ECO:0000313" key="3">
    <source>
        <dbReference type="Proteomes" id="UP000007264"/>
    </source>
</evidence>
<dbReference type="GeneID" id="17038919"/>
<dbReference type="OrthoDB" id="271259at2759"/>
<sequence length="388" mass="43771">MQGKQYLQMLDDKLAASGKARHSASKYDFVKVKVWVGENLAHYYVLSRFLISRMLTVTKIPQMKAVKIALEVKKHLVDNDFMDISQDHFEAILFNVMRARGFGDDYVERYKMVTKFFQQRRPLIVLICGVPCTGKSTLAQQLASRLNMPNVLQTDAIYELMRMSEDGPLQPTPLWDRDDLSPGGLVREFLRECRIVRKGLDGSLFKCISDGKSIIMEGMHLDPSLYLYEFARFGQAHLKSGSLYNSDSNSAGAQRPDPASIPLEEGSSPSNAATEADDEEELKPGPVFVPIVLCMDDVDHELLVREWHACHAGAARDGEASGGPEERARSTLERLRVLQSHMCSYEQRCVPVVKVELANFNETLDRLHDYLLLCIQMAMEQDEADAHP</sequence>
<gene>
    <name evidence="2" type="ORF">COCSUDRAFT_54287</name>
</gene>
<comment type="caution">
    <text evidence="2">The sequence shown here is derived from an EMBL/GenBank/DDBJ whole genome shotgun (WGS) entry which is preliminary data.</text>
</comment>
<organism evidence="2 3">
    <name type="scientific">Coccomyxa subellipsoidea (strain C-169)</name>
    <name type="common">Green microalga</name>
    <dbReference type="NCBI Taxonomy" id="574566"/>
    <lineage>
        <taxon>Eukaryota</taxon>
        <taxon>Viridiplantae</taxon>
        <taxon>Chlorophyta</taxon>
        <taxon>core chlorophytes</taxon>
        <taxon>Trebouxiophyceae</taxon>
        <taxon>Trebouxiophyceae incertae sedis</taxon>
        <taxon>Coccomyxaceae</taxon>
        <taxon>Coccomyxa</taxon>
        <taxon>Coccomyxa subellipsoidea</taxon>
    </lineage>
</organism>
<dbReference type="STRING" id="574566.I0YRC1"/>
<reference evidence="2 3" key="1">
    <citation type="journal article" date="2012" name="Genome Biol.">
        <title>The genome of the polar eukaryotic microalga coccomyxa subellipsoidea reveals traits of cold adaptation.</title>
        <authorList>
            <person name="Blanc G."/>
            <person name="Agarkova I."/>
            <person name="Grimwood J."/>
            <person name="Kuo A."/>
            <person name="Brueggeman A."/>
            <person name="Dunigan D."/>
            <person name="Gurnon J."/>
            <person name="Ladunga I."/>
            <person name="Lindquist E."/>
            <person name="Lucas S."/>
            <person name="Pangilinan J."/>
            <person name="Proschold T."/>
            <person name="Salamov A."/>
            <person name="Schmutz J."/>
            <person name="Weeks D."/>
            <person name="Yamada T."/>
            <person name="Claverie J.M."/>
            <person name="Grigoriev I."/>
            <person name="Van Etten J."/>
            <person name="Lomsadze A."/>
            <person name="Borodovsky M."/>
        </authorList>
    </citation>
    <scope>NUCLEOTIDE SEQUENCE [LARGE SCALE GENOMIC DNA]</scope>
    <source>
        <strain evidence="2 3">C-169</strain>
    </source>
</reference>
<dbReference type="RefSeq" id="XP_005645484.1">
    <property type="nucleotide sequence ID" value="XM_005645427.1"/>
</dbReference>
<evidence type="ECO:0008006" key="4">
    <source>
        <dbReference type="Google" id="ProtNLM"/>
    </source>
</evidence>
<dbReference type="InterPro" id="IPR027417">
    <property type="entry name" value="P-loop_NTPase"/>
</dbReference>
<dbReference type="EMBL" id="AGSI01000014">
    <property type="protein sequence ID" value="EIE20940.1"/>
    <property type="molecule type" value="Genomic_DNA"/>
</dbReference>
<dbReference type="Pfam" id="PF13238">
    <property type="entry name" value="AAA_18"/>
    <property type="match status" value="1"/>
</dbReference>
<dbReference type="KEGG" id="csl:COCSUDRAFT_54287"/>
<dbReference type="Proteomes" id="UP000007264">
    <property type="component" value="Unassembled WGS sequence"/>
</dbReference>
<protein>
    <recommendedName>
        <fullName evidence="4">P-loop containing nucleoside triphosphate hydrolase protein</fullName>
    </recommendedName>
</protein>
<evidence type="ECO:0000256" key="1">
    <source>
        <dbReference type="SAM" id="MobiDB-lite"/>
    </source>
</evidence>
<dbReference type="SUPFAM" id="SSF52540">
    <property type="entry name" value="P-loop containing nucleoside triphosphate hydrolases"/>
    <property type="match status" value="1"/>
</dbReference>
<name>I0YRC1_COCSC</name>